<dbReference type="OrthoDB" id="439993at2759"/>
<name>A0A0C9M8N1_9FUNG</name>
<feature type="compositionally biased region" description="Gly residues" evidence="4">
    <location>
        <begin position="352"/>
        <end position="382"/>
    </location>
</feature>
<dbReference type="AlphaFoldDB" id="A0A0C9M8N1"/>
<dbReference type="SUPFAM" id="SSF54928">
    <property type="entry name" value="RNA-binding domain, RBD"/>
    <property type="match status" value="1"/>
</dbReference>
<sequence>MDTNKDETAKVDIVDTTPVVQDEATTEAAASSTTGEYPPSVHKVHRQLLAIFDPENIKKDNFFRELVERDPEHWVPVKKLSMIKRFKEILEGDLTLFEQAVALAPQNFEMNDEKTQLRSIMEEKKEEVKQDLHADSADKKNARNQQIILDHFEVQNKRSIYSKGFTVDPEPTEGELKEFYSKYGRVLSLRHRREGNGNKRHEGVFKGSIFVEFETPEIAQKVVEEATEYNGQELLNMIKADYVEMKRVEKYSDAEFNISHVAHRHLVEYSNAEEYGFKEIKELVKSVANVGRLEPLENKKGCGVLELFKTTPEEFLAKLPDQKLENINFCLVSAAARSHFNKVQKEAAKNGRGNGRNGGRGGRGGGRGGRGGGRGGRGGGRGGARDNKDARKRGNDNPNNQEINNKRARTVVEVKSSAITAPTN</sequence>
<evidence type="ECO:0000259" key="5">
    <source>
        <dbReference type="PROSITE" id="PS50102"/>
    </source>
</evidence>
<evidence type="ECO:0000256" key="1">
    <source>
        <dbReference type="ARBA" id="ARBA00022884"/>
    </source>
</evidence>
<proteinExistence type="predicted"/>
<dbReference type="EMBL" id="DF836421">
    <property type="protein sequence ID" value="GAN06686.1"/>
    <property type="molecule type" value="Genomic_DNA"/>
</dbReference>
<keyword evidence="7" id="KW-0687">Ribonucleoprotein</keyword>
<accession>A0A0C9M8N1</accession>
<dbReference type="Proteomes" id="UP000053815">
    <property type="component" value="Unassembled WGS sequence"/>
</dbReference>
<dbReference type="STRING" id="91626.A0A0C9M8N1"/>
<feature type="compositionally biased region" description="Basic and acidic residues" evidence="4">
    <location>
        <begin position="383"/>
        <end position="395"/>
    </location>
</feature>
<feature type="domain" description="RRM" evidence="5">
    <location>
        <begin position="158"/>
        <end position="250"/>
    </location>
</feature>
<dbReference type="InterPro" id="IPR036388">
    <property type="entry name" value="WH-like_DNA-bd_sf"/>
</dbReference>
<evidence type="ECO:0000256" key="3">
    <source>
        <dbReference type="SAM" id="Coils"/>
    </source>
</evidence>
<keyword evidence="3" id="KW-0175">Coiled coil</keyword>
<keyword evidence="8" id="KW-1185">Reference proteome</keyword>
<feature type="coiled-coil region" evidence="3">
    <location>
        <begin position="110"/>
        <end position="145"/>
    </location>
</feature>
<dbReference type="Gene3D" id="3.30.70.330">
    <property type="match status" value="1"/>
</dbReference>
<evidence type="ECO:0000313" key="7">
    <source>
        <dbReference type="EMBL" id="GAN06686.1"/>
    </source>
</evidence>
<dbReference type="InterPro" id="IPR035979">
    <property type="entry name" value="RBD_domain_sf"/>
</dbReference>
<keyword evidence="1 2" id="KW-0694">RNA-binding</keyword>
<gene>
    <name evidence="7" type="ORF">MAM1_0132d06174</name>
</gene>
<dbReference type="CDD" id="cd12291">
    <property type="entry name" value="RRM1_La"/>
    <property type="match status" value="1"/>
</dbReference>
<organism evidence="7">
    <name type="scientific">Mucor ambiguus</name>
    <dbReference type="NCBI Taxonomy" id="91626"/>
    <lineage>
        <taxon>Eukaryota</taxon>
        <taxon>Fungi</taxon>
        <taxon>Fungi incertae sedis</taxon>
        <taxon>Mucoromycota</taxon>
        <taxon>Mucoromycotina</taxon>
        <taxon>Mucoromycetes</taxon>
        <taxon>Mucorales</taxon>
        <taxon>Mucorineae</taxon>
        <taxon>Mucoraceae</taxon>
        <taxon>Mucor</taxon>
    </lineage>
</organism>
<reference evidence="7" key="1">
    <citation type="submission" date="2014-09" db="EMBL/GenBank/DDBJ databases">
        <title>Draft genome sequence of an oleaginous Mucoromycotina fungus Mucor ambiguus NBRC6742.</title>
        <authorList>
            <person name="Takeda I."/>
            <person name="Yamane N."/>
            <person name="Morita T."/>
            <person name="Tamano K."/>
            <person name="Machida M."/>
            <person name="Baker S."/>
            <person name="Koike H."/>
        </authorList>
    </citation>
    <scope>NUCLEOTIDE SEQUENCE</scope>
    <source>
        <strain evidence="7">NBRC 6742</strain>
    </source>
</reference>
<dbReference type="Gene3D" id="1.10.10.10">
    <property type="entry name" value="Winged helix-like DNA-binding domain superfamily/Winged helix DNA-binding domain"/>
    <property type="match status" value="1"/>
</dbReference>
<evidence type="ECO:0000256" key="2">
    <source>
        <dbReference type="PROSITE-ProRule" id="PRU00332"/>
    </source>
</evidence>
<dbReference type="InterPro" id="IPR036390">
    <property type="entry name" value="WH_DNA-bd_sf"/>
</dbReference>
<dbReference type="PROSITE" id="PS50961">
    <property type="entry name" value="HTH_LA"/>
    <property type="match status" value="1"/>
</dbReference>
<evidence type="ECO:0000259" key="6">
    <source>
        <dbReference type="PROSITE" id="PS50961"/>
    </source>
</evidence>
<dbReference type="Pfam" id="PF00076">
    <property type="entry name" value="RRM_1"/>
    <property type="match status" value="1"/>
</dbReference>
<dbReference type="InterPro" id="IPR000504">
    <property type="entry name" value="RRM_dom"/>
</dbReference>
<feature type="domain" description="HTH La-type RNA-binding" evidence="6">
    <location>
        <begin position="34"/>
        <end position="127"/>
    </location>
</feature>
<protein>
    <submittedName>
        <fullName evidence="7">Lupus la ribonucleoprotein</fullName>
    </submittedName>
</protein>
<dbReference type="PROSITE" id="PS50102">
    <property type="entry name" value="RRM"/>
    <property type="match status" value="1"/>
</dbReference>
<dbReference type="InterPro" id="IPR006630">
    <property type="entry name" value="La_HTH"/>
</dbReference>
<dbReference type="InterPro" id="IPR012677">
    <property type="entry name" value="Nucleotide-bd_a/b_plait_sf"/>
</dbReference>
<dbReference type="SUPFAM" id="SSF46785">
    <property type="entry name" value="Winged helix' DNA-binding domain"/>
    <property type="match status" value="1"/>
</dbReference>
<evidence type="ECO:0000313" key="8">
    <source>
        <dbReference type="Proteomes" id="UP000053815"/>
    </source>
</evidence>
<dbReference type="GO" id="GO:0003723">
    <property type="term" value="F:RNA binding"/>
    <property type="evidence" value="ECO:0007669"/>
    <property type="project" value="UniProtKB-UniRule"/>
</dbReference>
<dbReference type="GO" id="GO:1990904">
    <property type="term" value="C:ribonucleoprotein complex"/>
    <property type="evidence" value="ECO:0007669"/>
    <property type="project" value="UniProtKB-KW"/>
</dbReference>
<feature type="region of interest" description="Disordered" evidence="4">
    <location>
        <begin position="343"/>
        <end position="424"/>
    </location>
</feature>
<evidence type="ECO:0000256" key="4">
    <source>
        <dbReference type="SAM" id="MobiDB-lite"/>
    </source>
</evidence>